<evidence type="ECO:0000259" key="8">
    <source>
        <dbReference type="PROSITE" id="PS50880"/>
    </source>
</evidence>
<dbReference type="InterPro" id="IPR015967">
    <property type="entry name" value="Rcmb_RecR_Znf"/>
</dbReference>
<reference evidence="9 10" key="1">
    <citation type="submission" date="2015-03" db="EMBL/GenBank/DDBJ databases">
        <title>Comparative analysis of the OM43 clade including a novel species from Red Sea uncovers genomic and metabolic diversity among marine methylotrophs.</title>
        <authorList>
            <person name="Jimenez-Infante F."/>
            <person name="Ngugi D.K."/>
            <person name="Vinu M."/>
            <person name="Alam I."/>
            <person name="Kamau A."/>
            <person name="Blom J."/>
            <person name="Bajic V.B."/>
            <person name="Stingl U."/>
        </authorList>
    </citation>
    <scope>NUCLEOTIDE SEQUENCE [LARGE SCALE GENOMIC DNA]</scope>
    <source>
        <strain evidence="9 10">MBRSH7</strain>
    </source>
</reference>
<dbReference type="GO" id="GO:0006281">
    <property type="term" value="P:DNA repair"/>
    <property type="evidence" value="ECO:0007669"/>
    <property type="project" value="UniProtKB-UniRule"/>
</dbReference>
<dbReference type="InterPro" id="IPR000093">
    <property type="entry name" value="DNA_Rcmb_RecR"/>
</dbReference>
<dbReference type="PROSITE" id="PS50880">
    <property type="entry name" value="TOPRIM"/>
    <property type="match status" value="1"/>
</dbReference>
<gene>
    <name evidence="7 9" type="primary">recR</name>
    <name evidence="9" type="ORF">VI33_06695</name>
</gene>
<keyword evidence="4 7" id="KW-0862">Zinc</keyword>
<dbReference type="CDD" id="cd01025">
    <property type="entry name" value="TOPRIM_recR"/>
    <property type="match status" value="1"/>
</dbReference>
<keyword evidence="5 7" id="KW-0233">DNA recombination</keyword>
<dbReference type="NCBIfam" id="TIGR00615">
    <property type="entry name" value="recR"/>
    <property type="match status" value="1"/>
</dbReference>
<dbReference type="Pfam" id="PF21176">
    <property type="entry name" value="RecR_HhH"/>
    <property type="match status" value="1"/>
</dbReference>
<dbReference type="Proteomes" id="UP000066549">
    <property type="component" value="Chromosome"/>
</dbReference>
<dbReference type="SUPFAM" id="SSF111304">
    <property type="entry name" value="Recombination protein RecR"/>
    <property type="match status" value="1"/>
</dbReference>
<dbReference type="AlphaFoldDB" id="A0A0H4JCX9"/>
<protein>
    <recommendedName>
        <fullName evidence="7">Recombination protein RecR</fullName>
    </recommendedName>
</protein>
<keyword evidence="6 7" id="KW-0234">DNA repair</keyword>
<keyword evidence="3 7" id="KW-0863">Zinc-finger</keyword>
<evidence type="ECO:0000313" key="9">
    <source>
        <dbReference type="EMBL" id="AKO66342.1"/>
    </source>
</evidence>
<evidence type="ECO:0000256" key="7">
    <source>
        <dbReference type="HAMAP-Rule" id="MF_00017"/>
    </source>
</evidence>
<name>A0A0H4JCX9_9PROT</name>
<proteinExistence type="inferred from homology"/>
<keyword evidence="1 7" id="KW-0479">Metal-binding</keyword>
<dbReference type="InterPro" id="IPR023627">
    <property type="entry name" value="Rcmb_RecR"/>
</dbReference>
<organism evidence="9 10">
    <name type="scientific">Methylophilales bacterium MBRS-H7</name>
    <dbReference type="NCBI Taxonomy" id="1623450"/>
    <lineage>
        <taxon>Bacteria</taxon>
        <taxon>Pseudomonadati</taxon>
        <taxon>Pseudomonadota</taxon>
        <taxon>Betaproteobacteria</taxon>
        <taxon>Nitrosomonadales</taxon>
        <taxon>OM43 clade</taxon>
    </lineage>
</organism>
<feature type="domain" description="Toprim" evidence="8">
    <location>
        <begin position="78"/>
        <end position="173"/>
    </location>
</feature>
<evidence type="ECO:0000256" key="6">
    <source>
        <dbReference type="ARBA" id="ARBA00023204"/>
    </source>
</evidence>
<dbReference type="Gene3D" id="1.10.8.420">
    <property type="entry name" value="RecR Domain 1"/>
    <property type="match status" value="1"/>
</dbReference>
<evidence type="ECO:0000256" key="4">
    <source>
        <dbReference type="ARBA" id="ARBA00022833"/>
    </source>
</evidence>
<dbReference type="Gene3D" id="3.40.1360.10">
    <property type="match status" value="1"/>
</dbReference>
<comment type="similarity">
    <text evidence="7">Belongs to the RecR family.</text>
</comment>
<dbReference type="PANTHER" id="PTHR30446">
    <property type="entry name" value="RECOMBINATION PROTEIN RECR"/>
    <property type="match status" value="1"/>
</dbReference>
<dbReference type="Pfam" id="PF13662">
    <property type="entry name" value="Toprim_4"/>
    <property type="match status" value="1"/>
</dbReference>
<evidence type="ECO:0000256" key="3">
    <source>
        <dbReference type="ARBA" id="ARBA00022771"/>
    </source>
</evidence>
<dbReference type="Pfam" id="PF21175">
    <property type="entry name" value="RecR_C"/>
    <property type="match status" value="1"/>
</dbReference>
<dbReference type="HAMAP" id="MF_00017">
    <property type="entry name" value="RecR"/>
    <property type="match status" value="1"/>
</dbReference>
<dbReference type="PANTHER" id="PTHR30446:SF0">
    <property type="entry name" value="RECOMBINATION PROTEIN RECR"/>
    <property type="match status" value="1"/>
</dbReference>
<dbReference type="GO" id="GO:0008270">
    <property type="term" value="F:zinc ion binding"/>
    <property type="evidence" value="ECO:0007669"/>
    <property type="project" value="UniProtKB-KW"/>
</dbReference>
<dbReference type="OrthoDB" id="9802672at2"/>
<dbReference type="InterPro" id="IPR034137">
    <property type="entry name" value="TOPRIM_RecR"/>
</dbReference>
<dbReference type="GO" id="GO:0003677">
    <property type="term" value="F:DNA binding"/>
    <property type="evidence" value="ECO:0007669"/>
    <property type="project" value="UniProtKB-UniRule"/>
</dbReference>
<dbReference type="GO" id="GO:0006310">
    <property type="term" value="P:DNA recombination"/>
    <property type="evidence" value="ECO:0007669"/>
    <property type="project" value="UniProtKB-UniRule"/>
</dbReference>
<evidence type="ECO:0000256" key="1">
    <source>
        <dbReference type="ARBA" id="ARBA00022723"/>
    </source>
</evidence>
<sequence>MSKVLSDLIESLKCLPGVGPKSATRMAYYLLQRDPDGAKNLANSILNSFKHLGKCKSCNNFCETTICDLCSDSGRNNSVLCVIEMPTDLLMFEQTHSYNGLYYILMGRLSPLDGVGPKELAMNSLYERCKDENIKEVIIATNFTKEGDATSTFITELIKDLGKKISRIARGMPSGSEIEYTDTGTLAQAISERKNIN</sequence>
<keyword evidence="10" id="KW-1185">Reference proteome</keyword>
<evidence type="ECO:0000256" key="5">
    <source>
        <dbReference type="ARBA" id="ARBA00023172"/>
    </source>
</evidence>
<accession>A0A0H4JCX9</accession>
<dbReference type="InterPro" id="IPR006171">
    <property type="entry name" value="TOPRIM_dom"/>
</dbReference>
<dbReference type="PROSITE" id="PS01300">
    <property type="entry name" value="RECR"/>
    <property type="match status" value="1"/>
</dbReference>
<dbReference type="PATRIC" id="fig|1623450.3.peg.1341"/>
<feature type="zinc finger region" description="C4-type" evidence="7">
    <location>
        <begin position="55"/>
        <end position="70"/>
    </location>
</feature>
<dbReference type="EMBL" id="CP011002">
    <property type="protein sequence ID" value="AKO66342.1"/>
    <property type="molecule type" value="Genomic_DNA"/>
</dbReference>
<evidence type="ECO:0000256" key="2">
    <source>
        <dbReference type="ARBA" id="ARBA00022763"/>
    </source>
</evidence>
<keyword evidence="2 7" id="KW-0227">DNA damage</keyword>
<comment type="function">
    <text evidence="7">May play a role in DNA repair. It seems to be involved in an RecBC-independent recombinational process of DNA repair. It may act with RecF and RecO.</text>
</comment>
<evidence type="ECO:0000313" key="10">
    <source>
        <dbReference type="Proteomes" id="UP000066549"/>
    </source>
</evidence>
<dbReference type="SMART" id="SM00493">
    <property type="entry name" value="TOPRIM"/>
    <property type="match status" value="1"/>
</dbReference>